<evidence type="ECO:0000313" key="5">
    <source>
        <dbReference type="EMBL" id="GAA3818401.1"/>
    </source>
</evidence>
<keyword evidence="1" id="KW-0805">Transcription regulation</keyword>
<keyword evidence="3" id="KW-0804">Transcription</keyword>
<dbReference type="EMBL" id="BAABAH010000006">
    <property type="protein sequence ID" value="GAA3818401.1"/>
    <property type="molecule type" value="Genomic_DNA"/>
</dbReference>
<keyword evidence="2" id="KW-0238">DNA-binding</keyword>
<dbReference type="SMART" id="SM00342">
    <property type="entry name" value="HTH_ARAC"/>
    <property type="match status" value="1"/>
</dbReference>
<dbReference type="InterPro" id="IPR009057">
    <property type="entry name" value="Homeodomain-like_sf"/>
</dbReference>
<reference evidence="6" key="1">
    <citation type="journal article" date="2019" name="Int. J. Syst. Evol. Microbiol.">
        <title>The Global Catalogue of Microorganisms (GCM) 10K type strain sequencing project: providing services to taxonomists for standard genome sequencing and annotation.</title>
        <authorList>
            <consortium name="The Broad Institute Genomics Platform"/>
            <consortium name="The Broad Institute Genome Sequencing Center for Infectious Disease"/>
            <person name="Wu L."/>
            <person name="Ma J."/>
        </authorList>
    </citation>
    <scope>NUCLEOTIDE SEQUENCE [LARGE SCALE GENOMIC DNA]</scope>
    <source>
        <strain evidence="6">JCM 16953</strain>
    </source>
</reference>
<dbReference type="PANTHER" id="PTHR46796:SF12">
    <property type="entry name" value="HTH-TYPE DNA-BINDING TRANSCRIPTIONAL ACTIVATOR EUTR"/>
    <property type="match status" value="1"/>
</dbReference>
<sequence>MLVFESDDLEQTEEFLSAHYAPMQIGSGSEQVTTRVARAASQEVTIDRLDIGFEMAYDGEPLGRICLCDMQSGSIDSHGPDGTAVEDFGAGDLFSLSPPDRGYAGTVSRARYTITMIDPVVLTHVASPARGHDTVELLGHRPVDSAAIGRLRAAIDHVDHVVLSDPAAAASELVRGSAVRYLAAQVLAAFPNSSTAGPSIADGRDARPAALRRAVAYIDANADADLSPAAVAAAAHVSIRSLQLAFRRHLDTTPMGYLRSVRMARARRELSAAQPGDGATVVGIALRWGFANQGRFGQAYQQAYGETPGTTLRRLR</sequence>
<name>A0ABP7IHB5_9ACTN</name>
<evidence type="ECO:0000256" key="1">
    <source>
        <dbReference type="ARBA" id="ARBA00023015"/>
    </source>
</evidence>
<feature type="domain" description="HTH araC/xylS-type" evidence="4">
    <location>
        <begin position="212"/>
        <end position="314"/>
    </location>
</feature>
<comment type="caution">
    <text evidence="5">The sequence shown here is derived from an EMBL/GenBank/DDBJ whole genome shotgun (WGS) entry which is preliminary data.</text>
</comment>
<accession>A0ABP7IHB5</accession>
<organism evidence="5 6">
    <name type="scientific">Nocardioides panacisoli</name>
    <dbReference type="NCBI Taxonomy" id="627624"/>
    <lineage>
        <taxon>Bacteria</taxon>
        <taxon>Bacillati</taxon>
        <taxon>Actinomycetota</taxon>
        <taxon>Actinomycetes</taxon>
        <taxon>Propionibacteriales</taxon>
        <taxon>Nocardioidaceae</taxon>
        <taxon>Nocardioides</taxon>
    </lineage>
</organism>
<dbReference type="InterPro" id="IPR050204">
    <property type="entry name" value="AraC_XylS_family_regulators"/>
</dbReference>
<proteinExistence type="predicted"/>
<dbReference type="Gene3D" id="1.10.10.60">
    <property type="entry name" value="Homeodomain-like"/>
    <property type="match status" value="1"/>
</dbReference>
<protein>
    <recommendedName>
        <fullName evidence="4">HTH araC/xylS-type domain-containing protein</fullName>
    </recommendedName>
</protein>
<evidence type="ECO:0000313" key="6">
    <source>
        <dbReference type="Proteomes" id="UP001501821"/>
    </source>
</evidence>
<dbReference type="PANTHER" id="PTHR46796">
    <property type="entry name" value="HTH-TYPE TRANSCRIPTIONAL ACTIVATOR RHAS-RELATED"/>
    <property type="match status" value="1"/>
</dbReference>
<dbReference type="RefSeq" id="WP_344774948.1">
    <property type="nucleotide sequence ID" value="NZ_BAABAH010000006.1"/>
</dbReference>
<gene>
    <name evidence="5" type="ORF">GCM10022242_20300</name>
</gene>
<dbReference type="Proteomes" id="UP001501821">
    <property type="component" value="Unassembled WGS sequence"/>
</dbReference>
<keyword evidence="6" id="KW-1185">Reference proteome</keyword>
<dbReference type="InterPro" id="IPR018060">
    <property type="entry name" value="HTH_AraC"/>
</dbReference>
<dbReference type="PROSITE" id="PS01124">
    <property type="entry name" value="HTH_ARAC_FAMILY_2"/>
    <property type="match status" value="1"/>
</dbReference>
<evidence type="ECO:0000256" key="2">
    <source>
        <dbReference type="ARBA" id="ARBA00023125"/>
    </source>
</evidence>
<dbReference type="SUPFAM" id="SSF46689">
    <property type="entry name" value="Homeodomain-like"/>
    <property type="match status" value="2"/>
</dbReference>
<evidence type="ECO:0000259" key="4">
    <source>
        <dbReference type="PROSITE" id="PS01124"/>
    </source>
</evidence>
<evidence type="ECO:0000256" key="3">
    <source>
        <dbReference type="ARBA" id="ARBA00023163"/>
    </source>
</evidence>
<dbReference type="Pfam" id="PF12833">
    <property type="entry name" value="HTH_18"/>
    <property type="match status" value="1"/>
</dbReference>